<dbReference type="Gene3D" id="3.40.20.10">
    <property type="entry name" value="Severin"/>
    <property type="match status" value="2"/>
</dbReference>
<dbReference type="SMART" id="SM00102">
    <property type="entry name" value="ADF"/>
    <property type="match status" value="2"/>
</dbReference>
<gene>
    <name evidence="9" type="ORF">H696_00233</name>
</gene>
<dbReference type="STRING" id="691883.A0A058ZGN0"/>
<dbReference type="GO" id="GO:0005884">
    <property type="term" value="C:actin filament"/>
    <property type="evidence" value="ECO:0007669"/>
    <property type="project" value="TreeGrafter"/>
</dbReference>
<dbReference type="PROSITE" id="PS51263">
    <property type="entry name" value="ADF_H"/>
    <property type="match status" value="2"/>
</dbReference>
<evidence type="ECO:0000256" key="1">
    <source>
        <dbReference type="ARBA" id="ARBA00004245"/>
    </source>
</evidence>
<dbReference type="CDD" id="cd11285">
    <property type="entry name" value="ADF_Twf-N_like"/>
    <property type="match status" value="1"/>
</dbReference>
<dbReference type="SUPFAM" id="SSF55753">
    <property type="entry name" value="Actin depolymerizing proteins"/>
    <property type="match status" value="2"/>
</dbReference>
<dbReference type="RefSeq" id="XP_009492353.1">
    <property type="nucleotide sequence ID" value="XM_009494078.1"/>
</dbReference>
<dbReference type="InterPro" id="IPR029006">
    <property type="entry name" value="ADF-H/Gelsolin-like_dom_sf"/>
</dbReference>
<dbReference type="EMBL" id="KB932201">
    <property type="protein sequence ID" value="KCV72652.1"/>
    <property type="molecule type" value="Genomic_DNA"/>
</dbReference>
<keyword evidence="5" id="KW-0009">Actin-binding</keyword>
<protein>
    <recommendedName>
        <fullName evidence="8">ADF-H domain-containing protein</fullName>
    </recommendedName>
</protein>
<keyword evidence="4" id="KW-0677">Repeat</keyword>
<keyword evidence="3" id="KW-0963">Cytoplasm</keyword>
<evidence type="ECO:0000259" key="8">
    <source>
        <dbReference type="PROSITE" id="PS51263"/>
    </source>
</evidence>
<dbReference type="Proteomes" id="UP000030693">
    <property type="component" value="Unassembled WGS sequence"/>
</dbReference>
<feature type="domain" description="ADF-H" evidence="8">
    <location>
        <begin position="188"/>
        <end position="321"/>
    </location>
</feature>
<dbReference type="GO" id="GO:0003785">
    <property type="term" value="F:actin monomer binding"/>
    <property type="evidence" value="ECO:0007669"/>
    <property type="project" value="TreeGrafter"/>
</dbReference>
<feature type="domain" description="ADF-H" evidence="8">
    <location>
        <begin position="4"/>
        <end position="150"/>
    </location>
</feature>
<comment type="subcellular location">
    <subcellularLocation>
        <location evidence="1">Cytoplasm</location>
        <location evidence="1">Cytoskeleton</location>
    </subcellularLocation>
</comment>
<dbReference type="InterPro" id="IPR028458">
    <property type="entry name" value="Twinfilin"/>
</dbReference>
<dbReference type="PANTHER" id="PTHR13759:SF1">
    <property type="entry name" value="TWINFILIN"/>
    <property type="match status" value="1"/>
</dbReference>
<evidence type="ECO:0000256" key="3">
    <source>
        <dbReference type="ARBA" id="ARBA00022490"/>
    </source>
</evidence>
<reference evidence="9" key="1">
    <citation type="submission" date="2013-04" db="EMBL/GenBank/DDBJ databases">
        <title>The Genome Sequence of Fonticula alba ATCC 38817.</title>
        <authorList>
            <consortium name="The Broad Institute Genomics Platform"/>
            <person name="Russ C."/>
            <person name="Cuomo C."/>
            <person name="Burger G."/>
            <person name="Gray M.W."/>
            <person name="Holland P.W.H."/>
            <person name="King N."/>
            <person name="Lang F.B.F."/>
            <person name="Roger A.J."/>
            <person name="Ruiz-Trillo I."/>
            <person name="Brown M."/>
            <person name="Walker B."/>
            <person name="Young S."/>
            <person name="Zeng Q."/>
            <person name="Gargeya S."/>
            <person name="Fitzgerald M."/>
            <person name="Haas B."/>
            <person name="Abouelleil A."/>
            <person name="Allen A.W."/>
            <person name="Alvarado L."/>
            <person name="Arachchi H.M."/>
            <person name="Berlin A.M."/>
            <person name="Chapman S.B."/>
            <person name="Gainer-Dewar J."/>
            <person name="Goldberg J."/>
            <person name="Griggs A."/>
            <person name="Gujja S."/>
            <person name="Hansen M."/>
            <person name="Howarth C."/>
            <person name="Imamovic A."/>
            <person name="Ireland A."/>
            <person name="Larimer J."/>
            <person name="McCowan C."/>
            <person name="Murphy C."/>
            <person name="Pearson M."/>
            <person name="Poon T.W."/>
            <person name="Priest M."/>
            <person name="Roberts A."/>
            <person name="Saif S."/>
            <person name="Shea T."/>
            <person name="Sisk P."/>
            <person name="Sykes S."/>
            <person name="Wortman J."/>
            <person name="Nusbaum C."/>
            <person name="Birren B."/>
        </authorList>
    </citation>
    <scope>NUCLEOTIDE SEQUENCE [LARGE SCALE GENOMIC DNA]</scope>
    <source>
        <strain evidence="9">ATCC 38817</strain>
    </source>
</reference>
<dbReference type="PANTHER" id="PTHR13759">
    <property type="entry name" value="TWINFILIN"/>
    <property type="match status" value="1"/>
</dbReference>
<dbReference type="OMA" id="YLFKHTH"/>
<keyword evidence="10" id="KW-1185">Reference proteome</keyword>
<evidence type="ECO:0000256" key="5">
    <source>
        <dbReference type="ARBA" id="ARBA00023203"/>
    </source>
</evidence>
<evidence type="ECO:0000256" key="7">
    <source>
        <dbReference type="ARBA" id="ARBA00038532"/>
    </source>
</evidence>
<dbReference type="GO" id="GO:0005737">
    <property type="term" value="C:cytoplasm"/>
    <property type="evidence" value="ECO:0007669"/>
    <property type="project" value="TreeGrafter"/>
</dbReference>
<dbReference type="GO" id="GO:0030042">
    <property type="term" value="P:actin filament depolymerization"/>
    <property type="evidence" value="ECO:0007669"/>
    <property type="project" value="TreeGrafter"/>
</dbReference>
<dbReference type="GeneID" id="20524958"/>
<dbReference type="GO" id="GO:0051016">
    <property type="term" value="P:barbed-end actin filament capping"/>
    <property type="evidence" value="ECO:0007669"/>
    <property type="project" value="TreeGrafter"/>
</dbReference>
<dbReference type="InterPro" id="IPR002108">
    <property type="entry name" value="ADF-H"/>
</dbReference>
<organism evidence="9">
    <name type="scientific">Fonticula alba</name>
    <name type="common">Slime mold</name>
    <dbReference type="NCBI Taxonomy" id="691883"/>
    <lineage>
        <taxon>Eukaryota</taxon>
        <taxon>Rotosphaerida</taxon>
        <taxon>Fonticulaceae</taxon>
        <taxon>Fonticula</taxon>
    </lineage>
</organism>
<evidence type="ECO:0000256" key="6">
    <source>
        <dbReference type="ARBA" id="ARBA00023212"/>
    </source>
</evidence>
<comment type="similarity">
    <text evidence="2">Belongs to the actin-binding proteins ADF family. Twinfilin subfamily.</text>
</comment>
<evidence type="ECO:0000256" key="2">
    <source>
        <dbReference type="ARBA" id="ARBA00009557"/>
    </source>
</evidence>
<proteinExistence type="inferred from homology"/>
<keyword evidence="6" id="KW-0206">Cytoskeleton</keyword>
<dbReference type="Pfam" id="PF00241">
    <property type="entry name" value="Cofilin_ADF"/>
    <property type="match status" value="2"/>
</dbReference>
<sequence length="350" mass="37839">MSHSSGIAPSSGLVQAFTSSSSLNSPVRLIKAEIVDESIEAVEKYNKISDWKSDISMIAPLLADKEPSFFLLKTDEAAPATSEEGSQNPDQAGWVLFCYVPDHAHIRRKMLYASSRATLTKSLGQSQFIDEFYGSEKAEFTTDGYNAYLKSHAADKPLSYREEEMLKIRLDEATGDVSVSTRRAHVHGVDLPADAAALEALQGLAAGRLNYVQLTANMQTEKVELVHSATGFNLDNVQSVTEPNVPRFHLVREPSARGAEGDTLFVYCCPQGSPVRARMLHASCRAAAIGAAKDSGLALARVVEIGDIADLNSAFVQETLQPTVTGTEAANAAGIARLKFDRPQRPGARR</sequence>
<evidence type="ECO:0000313" key="10">
    <source>
        <dbReference type="Proteomes" id="UP000030693"/>
    </source>
</evidence>
<evidence type="ECO:0000313" key="9">
    <source>
        <dbReference type="EMBL" id="KCV72652.1"/>
    </source>
</evidence>
<dbReference type="OrthoDB" id="10006997at2759"/>
<dbReference type="eggNOG" id="KOG1747">
    <property type="taxonomic scope" value="Eukaryota"/>
</dbReference>
<comment type="subunit">
    <text evidence="7">Interacts with G-actin; ADP-actin form.</text>
</comment>
<dbReference type="GO" id="GO:0051015">
    <property type="term" value="F:actin filament binding"/>
    <property type="evidence" value="ECO:0007669"/>
    <property type="project" value="TreeGrafter"/>
</dbReference>
<dbReference type="AlphaFoldDB" id="A0A058ZGN0"/>
<evidence type="ECO:0000256" key="4">
    <source>
        <dbReference type="ARBA" id="ARBA00022737"/>
    </source>
</evidence>
<accession>A0A058ZGN0</accession>
<name>A0A058ZGN0_FONAL</name>